<accession>E3NJL8</accession>
<dbReference type="CDD" id="cd00192">
    <property type="entry name" value="PTKc"/>
    <property type="match status" value="1"/>
</dbReference>
<evidence type="ECO:0000256" key="6">
    <source>
        <dbReference type="ARBA" id="ARBA00022840"/>
    </source>
</evidence>
<organism evidence="12">
    <name type="scientific">Caenorhabditis remanei</name>
    <name type="common">Caenorhabditis vulgaris</name>
    <dbReference type="NCBI Taxonomy" id="31234"/>
    <lineage>
        <taxon>Eukaryota</taxon>
        <taxon>Metazoa</taxon>
        <taxon>Ecdysozoa</taxon>
        <taxon>Nematoda</taxon>
        <taxon>Chromadorea</taxon>
        <taxon>Rhabditida</taxon>
        <taxon>Rhabditina</taxon>
        <taxon>Rhabditomorpha</taxon>
        <taxon>Rhabditoidea</taxon>
        <taxon>Rhabditidae</taxon>
        <taxon>Peloderinae</taxon>
        <taxon>Caenorhabditis</taxon>
    </lineage>
</organism>
<protein>
    <recommendedName>
        <fullName evidence="2">receptor protein-tyrosine kinase</fullName>
        <ecNumber evidence="2">2.7.10.1</ecNumber>
    </recommendedName>
</protein>
<dbReference type="OMA" id="NCHEMIS"/>
<evidence type="ECO:0000259" key="10">
    <source>
        <dbReference type="PROSITE" id="PS50011"/>
    </source>
</evidence>
<dbReference type="PRINTS" id="PR00109">
    <property type="entry name" value="TYRKINASE"/>
</dbReference>
<dbReference type="PANTHER" id="PTHR24416:SF503">
    <property type="entry name" value="PROTEIN KINASE DOMAIN-CONTAINING PROTEIN-RELATED"/>
    <property type="match status" value="1"/>
</dbReference>
<dbReference type="EMBL" id="DS268747">
    <property type="protein sequence ID" value="EFP00915.1"/>
    <property type="molecule type" value="Genomic_DNA"/>
</dbReference>
<gene>
    <name evidence="11" type="ORF">CRE_13133</name>
</gene>
<dbReference type="HOGENOM" id="CLU_000288_7_40_1"/>
<dbReference type="FunFam" id="1.10.510.10:FF:001512">
    <property type="entry name" value="Receptor tyrosine-protein kinase erbB-2"/>
    <property type="match status" value="1"/>
</dbReference>
<dbReference type="InterPro" id="IPR000719">
    <property type="entry name" value="Prot_kinase_dom"/>
</dbReference>
<keyword evidence="5" id="KW-0418">Kinase</keyword>
<dbReference type="Proteomes" id="UP000008281">
    <property type="component" value="Unassembled WGS sequence"/>
</dbReference>
<evidence type="ECO:0000313" key="11">
    <source>
        <dbReference type="EMBL" id="EFP00915.1"/>
    </source>
</evidence>
<dbReference type="InterPro" id="IPR011009">
    <property type="entry name" value="Kinase-like_dom_sf"/>
</dbReference>
<comment type="subcellular location">
    <subcellularLocation>
        <location evidence="1">Endomembrane system</location>
    </subcellularLocation>
</comment>
<dbReference type="GO" id="GO:0005524">
    <property type="term" value="F:ATP binding"/>
    <property type="evidence" value="ECO:0007669"/>
    <property type="project" value="UniProtKB-KW"/>
</dbReference>
<evidence type="ECO:0000256" key="2">
    <source>
        <dbReference type="ARBA" id="ARBA00011902"/>
    </source>
</evidence>
<dbReference type="GO" id="GO:0061564">
    <property type="term" value="P:axon development"/>
    <property type="evidence" value="ECO:0007669"/>
    <property type="project" value="UniProtKB-ARBA"/>
</dbReference>
<keyword evidence="8" id="KW-0829">Tyrosine-protein kinase</keyword>
<dbReference type="InterPro" id="IPR050122">
    <property type="entry name" value="RTK"/>
</dbReference>
<dbReference type="InterPro" id="IPR001245">
    <property type="entry name" value="Ser-Thr/Tyr_kinase_cat_dom"/>
</dbReference>
<evidence type="ECO:0000256" key="8">
    <source>
        <dbReference type="ARBA" id="ARBA00023137"/>
    </source>
</evidence>
<dbReference type="GO" id="GO:0007169">
    <property type="term" value="P:cell surface receptor protein tyrosine kinase signaling pathway"/>
    <property type="evidence" value="ECO:0007669"/>
    <property type="project" value="TreeGrafter"/>
</dbReference>
<dbReference type="PROSITE" id="PS50011">
    <property type="entry name" value="PROTEIN_KINASE_DOM"/>
    <property type="match status" value="1"/>
</dbReference>
<name>E3NJL8_CAERE</name>
<dbReference type="PANTHER" id="PTHR24416">
    <property type="entry name" value="TYROSINE-PROTEIN KINASE RECEPTOR"/>
    <property type="match status" value="1"/>
</dbReference>
<dbReference type="STRING" id="31234.E3NJL8"/>
<dbReference type="AlphaFoldDB" id="E3NJL8"/>
<dbReference type="InParanoid" id="E3NJL8"/>
<comment type="catalytic activity">
    <reaction evidence="9">
        <text>L-tyrosyl-[protein] + ATP = O-phospho-L-tyrosyl-[protein] + ADP + H(+)</text>
        <dbReference type="Rhea" id="RHEA:10596"/>
        <dbReference type="Rhea" id="RHEA-COMP:10136"/>
        <dbReference type="Rhea" id="RHEA-COMP:20101"/>
        <dbReference type="ChEBI" id="CHEBI:15378"/>
        <dbReference type="ChEBI" id="CHEBI:30616"/>
        <dbReference type="ChEBI" id="CHEBI:46858"/>
        <dbReference type="ChEBI" id="CHEBI:61978"/>
        <dbReference type="ChEBI" id="CHEBI:456216"/>
        <dbReference type="EC" id="2.7.10.1"/>
    </reaction>
</comment>
<evidence type="ECO:0000256" key="3">
    <source>
        <dbReference type="ARBA" id="ARBA00022679"/>
    </source>
</evidence>
<dbReference type="OrthoDB" id="5816848at2759"/>
<evidence type="ECO:0000313" key="12">
    <source>
        <dbReference type="Proteomes" id="UP000008281"/>
    </source>
</evidence>
<evidence type="ECO:0000256" key="1">
    <source>
        <dbReference type="ARBA" id="ARBA00004308"/>
    </source>
</evidence>
<dbReference type="eggNOG" id="KOG0200">
    <property type="taxonomic scope" value="Eukaryota"/>
</dbReference>
<reference evidence="11" key="1">
    <citation type="submission" date="2007-07" db="EMBL/GenBank/DDBJ databases">
        <title>PCAP assembly of the Caenorhabditis remanei genome.</title>
        <authorList>
            <consortium name="The Caenorhabditis remanei Sequencing Consortium"/>
            <person name="Wilson R.K."/>
        </authorList>
    </citation>
    <scope>NUCLEOTIDE SEQUENCE [LARGE SCALE GENOMIC DNA]</scope>
    <source>
        <strain evidence="11">PB4641</strain>
    </source>
</reference>
<dbReference type="PIRSF" id="PIRSF000654">
    <property type="entry name" value="Integrin-linked_kinase"/>
    <property type="match status" value="1"/>
</dbReference>
<dbReference type="Pfam" id="PF07714">
    <property type="entry name" value="PK_Tyr_Ser-Thr"/>
    <property type="match status" value="1"/>
</dbReference>
<dbReference type="Gene3D" id="3.30.200.20">
    <property type="entry name" value="Phosphorylase Kinase, domain 1"/>
    <property type="match status" value="1"/>
</dbReference>
<keyword evidence="3" id="KW-0808">Transferase</keyword>
<dbReference type="EC" id="2.7.10.1" evidence="2"/>
<proteinExistence type="predicted"/>
<dbReference type="Gene3D" id="1.10.510.10">
    <property type="entry name" value="Transferase(Phosphotransferase) domain 1"/>
    <property type="match status" value="1"/>
</dbReference>
<dbReference type="SUPFAM" id="SSF56112">
    <property type="entry name" value="Protein kinase-like (PK-like)"/>
    <property type="match status" value="1"/>
</dbReference>
<dbReference type="GO" id="GO:0005886">
    <property type="term" value="C:plasma membrane"/>
    <property type="evidence" value="ECO:0007669"/>
    <property type="project" value="TreeGrafter"/>
</dbReference>
<sequence>MLRNCHEMISVMSNTEESDFYHEEDFEIDIKKLKFLEVIEKGLFTSVRKAELTKGCSRLPVVLKSASKQEDAKQQRMILDELQVLTNIKKHPSILSFVGVILSTENYVSIVSEYAENGCLLEFLRNHQDSFKDQLESEEDSGFVILHPGMSNNEESLKKYTVCTSDLLSFAYQIANGMNYLSGLNYVHRQLALRSIYLTTDKTIRIGDLGLARRNDEKHYYRIVHKDLPLPFHWLAPETLGSHKFTEKSDVWSFAVCLYELFTLGKMPYDGVEDVLKYLKRGRRLPKPEYCHQEIYNFMLTYWNMDPEKRPTFSDCVNFFENHLQKFATGVLETVKEKMESAKEHQKQLEALAQ</sequence>
<evidence type="ECO:0000256" key="5">
    <source>
        <dbReference type="ARBA" id="ARBA00022777"/>
    </source>
</evidence>
<dbReference type="GO" id="GO:0004714">
    <property type="term" value="F:transmembrane receptor protein tyrosine kinase activity"/>
    <property type="evidence" value="ECO:0007669"/>
    <property type="project" value="UniProtKB-EC"/>
</dbReference>
<keyword evidence="7" id="KW-0472">Membrane</keyword>
<keyword evidence="6" id="KW-0067">ATP-binding</keyword>
<dbReference type="GO" id="GO:0012505">
    <property type="term" value="C:endomembrane system"/>
    <property type="evidence" value="ECO:0007669"/>
    <property type="project" value="UniProtKB-SubCell"/>
</dbReference>
<evidence type="ECO:0000256" key="7">
    <source>
        <dbReference type="ARBA" id="ARBA00023136"/>
    </source>
</evidence>
<evidence type="ECO:0000256" key="4">
    <source>
        <dbReference type="ARBA" id="ARBA00022741"/>
    </source>
</evidence>
<dbReference type="GO" id="GO:0048680">
    <property type="term" value="P:positive regulation of axon regeneration"/>
    <property type="evidence" value="ECO:0007669"/>
    <property type="project" value="UniProtKB-ARBA"/>
</dbReference>
<keyword evidence="12" id="KW-1185">Reference proteome</keyword>
<keyword evidence="4" id="KW-0547">Nucleotide-binding</keyword>
<evidence type="ECO:0000256" key="9">
    <source>
        <dbReference type="ARBA" id="ARBA00051243"/>
    </source>
</evidence>
<feature type="domain" description="Protein kinase" evidence="10">
    <location>
        <begin position="33"/>
        <end position="328"/>
    </location>
</feature>
<dbReference type="GO" id="GO:0043235">
    <property type="term" value="C:receptor complex"/>
    <property type="evidence" value="ECO:0007669"/>
    <property type="project" value="TreeGrafter"/>
</dbReference>